<name>A0AAV9ZVZ6_9AGAR</name>
<dbReference type="Proteomes" id="UP001362999">
    <property type="component" value="Unassembled WGS sequence"/>
</dbReference>
<accession>A0AAV9ZVZ6</accession>
<comment type="caution">
    <text evidence="1">The sequence shown here is derived from an EMBL/GenBank/DDBJ whole genome shotgun (WGS) entry which is preliminary data.</text>
</comment>
<protein>
    <submittedName>
        <fullName evidence="1">Uncharacterized protein</fullName>
    </submittedName>
</protein>
<keyword evidence="2" id="KW-1185">Reference proteome</keyword>
<dbReference type="AlphaFoldDB" id="A0AAV9ZVZ6"/>
<reference evidence="1 2" key="1">
    <citation type="journal article" date="2024" name="J Genomics">
        <title>Draft genome sequencing and assembly of Favolaschia claudopus CIRM-BRFM 2984 isolated from oak limbs.</title>
        <authorList>
            <person name="Navarro D."/>
            <person name="Drula E."/>
            <person name="Chaduli D."/>
            <person name="Cazenave R."/>
            <person name="Ahrendt S."/>
            <person name="Wang J."/>
            <person name="Lipzen A."/>
            <person name="Daum C."/>
            <person name="Barry K."/>
            <person name="Grigoriev I.V."/>
            <person name="Favel A."/>
            <person name="Rosso M.N."/>
            <person name="Martin F."/>
        </authorList>
    </citation>
    <scope>NUCLEOTIDE SEQUENCE [LARGE SCALE GENOMIC DNA]</scope>
    <source>
        <strain evidence="1 2">CIRM-BRFM 2984</strain>
    </source>
</reference>
<organism evidence="1 2">
    <name type="scientific">Favolaschia claudopus</name>
    <dbReference type="NCBI Taxonomy" id="2862362"/>
    <lineage>
        <taxon>Eukaryota</taxon>
        <taxon>Fungi</taxon>
        <taxon>Dikarya</taxon>
        <taxon>Basidiomycota</taxon>
        <taxon>Agaricomycotina</taxon>
        <taxon>Agaricomycetes</taxon>
        <taxon>Agaricomycetidae</taxon>
        <taxon>Agaricales</taxon>
        <taxon>Marasmiineae</taxon>
        <taxon>Mycenaceae</taxon>
        <taxon>Favolaschia</taxon>
    </lineage>
</organism>
<evidence type="ECO:0000313" key="2">
    <source>
        <dbReference type="Proteomes" id="UP001362999"/>
    </source>
</evidence>
<gene>
    <name evidence="1" type="ORF">R3P38DRAFT_3427310</name>
</gene>
<dbReference type="EMBL" id="JAWWNJ010000105">
    <property type="protein sequence ID" value="KAK6992936.1"/>
    <property type="molecule type" value="Genomic_DNA"/>
</dbReference>
<feature type="non-terminal residue" evidence="1">
    <location>
        <position position="1"/>
    </location>
</feature>
<evidence type="ECO:0000313" key="1">
    <source>
        <dbReference type="EMBL" id="KAK6992936.1"/>
    </source>
</evidence>
<proteinExistence type="predicted"/>
<sequence>AQELWDAIAGYLDDAVDLKAASLTSRALVPAAQRALFREISISEDEDERWDKGMGFCDPDATVLATRLVQLLQSSPHIVPYVRALTIYMGDAECFEILAPIDWLALRAITFRSFADKVVESDLAGVKALLGCQSLYHVKIGGPLIPWTDELFYSFFRPISPTVQRLEVEYCEVPLTESISTPNTPTGNHPKIRDLGLMISPSIARVLEQAL</sequence>